<dbReference type="Proteomes" id="UP000179627">
    <property type="component" value="Unassembled WGS sequence"/>
</dbReference>
<dbReference type="OrthoDB" id="4545483at2"/>
<feature type="domain" description="Pyridoxamine 5'-phosphate oxidase N-terminal" evidence="2">
    <location>
        <begin position="17"/>
        <end position="147"/>
    </location>
</feature>
<evidence type="ECO:0000313" key="3">
    <source>
        <dbReference type="EMBL" id="OHV46192.1"/>
    </source>
</evidence>
<evidence type="ECO:0000256" key="1">
    <source>
        <dbReference type="ARBA" id="ARBA00023002"/>
    </source>
</evidence>
<accession>A0A1S1RLN7</accession>
<dbReference type="PANTHER" id="PTHR35176">
    <property type="entry name" value="HEME OXYGENASE HI_0854-RELATED"/>
    <property type="match status" value="1"/>
</dbReference>
<dbReference type="PANTHER" id="PTHR35176:SF6">
    <property type="entry name" value="HEME OXYGENASE HI_0854-RELATED"/>
    <property type="match status" value="1"/>
</dbReference>
<dbReference type="InterPro" id="IPR052019">
    <property type="entry name" value="F420H2_bilvrd_red/Heme_oxyg"/>
</dbReference>
<reference evidence="4" key="1">
    <citation type="submission" date="2016-07" db="EMBL/GenBank/DDBJ databases">
        <title>Sequence Frankia sp. strain CcI1.17.</title>
        <authorList>
            <person name="Ghodhbane-Gtari F."/>
            <person name="Swanson E."/>
            <person name="Gueddou A."/>
            <person name="Morris K."/>
            <person name="Hezbri K."/>
            <person name="Ktari A."/>
            <person name="Nouioui I."/>
            <person name="Abebe-Akele F."/>
            <person name="Simpson S."/>
            <person name="Thomas K."/>
            <person name="Gtari M."/>
            <person name="Tisa L.S."/>
            <person name="Hurst S."/>
        </authorList>
    </citation>
    <scope>NUCLEOTIDE SEQUENCE [LARGE SCALE GENOMIC DNA]</scope>
    <source>
        <strain evidence="4">Cc1.17</strain>
    </source>
</reference>
<dbReference type="GO" id="GO:0016627">
    <property type="term" value="F:oxidoreductase activity, acting on the CH-CH group of donors"/>
    <property type="evidence" value="ECO:0007669"/>
    <property type="project" value="TreeGrafter"/>
</dbReference>
<dbReference type="EMBL" id="MBLM01000002">
    <property type="protein sequence ID" value="OHV46192.1"/>
    <property type="molecule type" value="Genomic_DNA"/>
</dbReference>
<dbReference type="SUPFAM" id="SSF50475">
    <property type="entry name" value="FMN-binding split barrel"/>
    <property type="match status" value="1"/>
</dbReference>
<evidence type="ECO:0000313" key="4">
    <source>
        <dbReference type="Proteomes" id="UP000179627"/>
    </source>
</evidence>
<keyword evidence="1" id="KW-0560">Oxidoreductase</keyword>
<sequence length="168" mass="18780">MSTSTSNAVSADLALTRDYVRDGKVMQIATLAADGEPVVCNLWYASSFDPDRLLFISRPDRVHCRNIRADRRVGGAVLTIELDGLGQEVQGVSFAGTARQVPEDAADDLLPIYHRRWPAGASLANVERWREDADAHRLYEIRVHRWTLFDEINHPDDPRRVIDLGSAA</sequence>
<name>A0A1S1RLN7_9ACTN</name>
<dbReference type="GO" id="GO:0070967">
    <property type="term" value="F:coenzyme F420 binding"/>
    <property type="evidence" value="ECO:0007669"/>
    <property type="project" value="TreeGrafter"/>
</dbReference>
<keyword evidence="4" id="KW-1185">Reference proteome</keyword>
<proteinExistence type="predicted"/>
<gene>
    <name evidence="3" type="ORF">CC117_00580</name>
</gene>
<dbReference type="Pfam" id="PF01243">
    <property type="entry name" value="PNPOx_N"/>
    <property type="match status" value="1"/>
</dbReference>
<evidence type="ECO:0000259" key="2">
    <source>
        <dbReference type="Pfam" id="PF01243"/>
    </source>
</evidence>
<dbReference type="RefSeq" id="WP_071081743.1">
    <property type="nucleotide sequence ID" value="NZ_MBLM01000002.1"/>
</dbReference>
<organism evidence="3 4">
    <name type="scientific">Parafrankia colletiae</name>
    <dbReference type="NCBI Taxonomy" id="573497"/>
    <lineage>
        <taxon>Bacteria</taxon>
        <taxon>Bacillati</taxon>
        <taxon>Actinomycetota</taxon>
        <taxon>Actinomycetes</taxon>
        <taxon>Frankiales</taxon>
        <taxon>Frankiaceae</taxon>
        <taxon>Parafrankia</taxon>
    </lineage>
</organism>
<dbReference type="InterPro" id="IPR011576">
    <property type="entry name" value="Pyridox_Oxase_N"/>
</dbReference>
<protein>
    <submittedName>
        <fullName evidence="3">Pyridoxamine 5'-phosphate oxidase</fullName>
    </submittedName>
</protein>
<dbReference type="AlphaFoldDB" id="A0A1S1RLN7"/>
<comment type="caution">
    <text evidence="3">The sequence shown here is derived from an EMBL/GenBank/DDBJ whole genome shotgun (WGS) entry which is preliminary data.</text>
</comment>
<dbReference type="Gene3D" id="2.30.110.10">
    <property type="entry name" value="Electron Transport, Fmn-binding Protein, Chain A"/>
    <property type="match status" value="1"/>
</dbReference>
<dbReference type="InterPro" id="IPR012349">
    <property type="entry name" value="Split_barrel_FMN-bd"/>
</dbReference>
<dbReference type="GO" id="GO:0005829">
    <property type="term" value="C:cytosol"/>
    <property type="evidence" value="ECO:0007669"/>
    <property type="project" value="TreeGrafter"/>
</dbReference>